<gene>
    <name evidence="11" type="ORF">C6P46_000950</name>
</gene>
<evidence type="ECO:0000313" key="11">
    <source>
        <dbReference type="EMBL" id="KAG0664813.1"/>
    </source>
</evidence>
<dbReference type="SMART" id="SM01331">
    <property type="entry name" value="DUF3635"/>
    <property type="match status" value="1"/>
</dbReference>
<dbReference type="Pfam" id="PF12330">
    <property type="entry name" value="Haspin_kinase"/>
    <property type="match status" value="1"/>
</dbReference>
<dbReference type="Proteomes" id="UP000777482">
    <property type="component" value="Unassembled WGS sequence"/>
</dbReference>
<dbReference type="OrthoDB" id="5327538at2759"/>
<dbReference type="Gene3D" id="1.10.510.10">
    <property type="entry name" value="Transferase(Phosphotransferase) domain 1"/>
    <property type="match status" value="2"/>
</dbReference>
<dbReference type="PANTHER" id="PTHR24419:SF18">
    <property type="entry name" value="SERINE_THREONINE-PROTEIN KINASE HASPIN"/>
    <property type="match status" value="1"/>
</dbReference>
<dbReference type="Gene3D" id="3.30.200.20">
    <property type="entry name" value="Phosphorylase Kinase, domain 1"/>
    <property type="match status" value="1"/>
</dbReference>
<dbReference type="PANTHER" id="PTHR24419">
    <property type="entry name" value="INTERLEUKIN-1 RECEPTOR-ASSOCIATED KINASE"/>
    <property type="match status" value="1"/>
</dbReference>
<keyword evidence="3" id="KW-0808">Transferase</keyword>
<dbReference type="GO" id="GO:0000278">
    <property type="term" value="P:mitotic cell cycle"/>
    <property type="evidence" value="ECO:0007669"/>
    <property type="project" value="TreeGrafter"/>
</dbReference>
<dbReference type="InterPro" id="IPR024604">
    <property type="entry name" value="GSG2_C"/>
</dbReference>
<dbReference type="EC" id="2.7.11.1" evidence="1"/>
<name>A0A9P6W7C7_RHOMI</name>
<evidence type="ECO:0000256" key="2">
    <source>
        <dbReference type="ARBA" id="ARBA00022527"/>
    </source>
</evidence>
<dbReference type="GO" id="GO:0072354">
    <property type="term" value="F:histone H3T3 kinase activity"/>
    <property type="evidence" value="ECO:0007669"/>
    <property type="project" value="TreeGrafter"/>
</dbReference>
<evidence type="ECO:0000256" key="7">
    <source>
        <dbReference type="ARBA" id="ARBA00047899"/>
    </source>
</evidence>
<dbReference type="GO" id="GO:0005524">
    <property type="term" value="F:ATP binding"/>
    <property type="evidence" value="ECO:0007669"/>
    <property type="project" value="UniProtKB-KW"/>
</dbReference>
<protein>
    <recommendedName>
        <fullName evidence="1">non-specific serine/threonine protein kinase</fullName>
        <ecNumber evidence="1">2.7.11.1</ecNumber>
    </recommendedName>
</protein>
<feature type="region of interest" description="Disordered" evidence="9">
    <location>
        <begin position="722"/>
        <end position="751"/>
    </location>
</feature>
<feature type="compositionally biased region" description="Low complexity" evidence="9">
    <location>
        <begin position="181"/>
        <end position="191"/>
    </location>
</feature>
<feature type="compositionally biased region" description="Low complexity" evidence="9">
    <location>
        <begin position="695"/>
        <end position="704"/>
    </location>
</feature>
<keyword evidence="6" id="KW-0067">ATP-binding</keyword>
<keyword evidence="4" id="KW-0547">Nucleotide-binding</keyword>
<evidence type="ECO:0000256" key="5">
    <source>
        <dbReference type="ARBA" id="ARBA00022777"/>
    </source>
</evidence>
<proteinExistence type="predicted"/>
<organism evidence="11 12">
    <name type="scientific">Rhodotorula mucilaginosa</name>
    <name type="common">Yeast</name>
    <name type="synonym">Rhodotorula rubra</name>
    <dbReference type="NCBI Taxonomy" id="5537"/>
    <lineage>
        <taxon>Eukaryota</taxon>
        <taxon>Fungi</taxon>
        <taxon>Dikarya</taxon>
        <taxon>Basidiomycota</taxon>
        <taxon>Pucciniomycotina</taxon>
        <taxon>Microbotryomycetes</taxon>
        <taxon>Sporidiobolales</taxon>
        <taxon>Sporidiobolaceae</taxon>
        <taxon>Rhodotorula</taxon>
    </lineage>
</organism>
<keyword evidence="5" id="KW-0418">Kinase</keyword>
<keyword evidence="2" id="KW-0723">Serine/threonine-protein kinase</keyword>
<evidence type="ECO:0000256" key="4">
    <source>
        <dbReference type="ARBA" id="ARBA00022741"/>
    </source>
</evidence>
<dbReference type="GO" id="GO:0005737">
    <property type="term" value="C:cytoplasm"/>
    <property type="evidence" value="ECO:0007669"/>
    <property type="project" value="TreeGrafter"/>
</dbReference>
<comment type="caution">
    <text evidence="11">The sequence shown here is derived from an EMBL/GenBank/DDBJ whole genome shotgun (WGS) entry which is preliminary data.</text>
</comment>
<dbReference type="EMBL" id="PUHQ01000012">
    <property type="protein sequence ID" value="KAG0664813.1"/>
    <property type="molecule type" value="Genomic_DNA"/>
</dbReference>
<feature type="compositionally biased region" description="Low complexity" evidence="9">
    <location>
        <begin position="200"/>
        <end position="224"/>
    </location>
</feature>
<feature type="region of interest" description="Disordered" evidence="9">
    <location>
        <begin position="26"/>
        <end position="304"/>
    </location>
</feature>
<dbReference type="GO" id="GO:0005634">
    <property type="term" value="C:nucleus"/>
    <property type="evidence" value="ECO:0007669"/>
    <property type="project" value="TreeGrafter"/>
</dbReference>
<dbReference type="GO" id="GO:0035556">
    <property type="term" value="P:intracellular signal transduction"/>
    <property type="evidence" value="ECO:0007669"/>
    <property type="project" value="TreeGrafter"/>
</dbReference>
<keyword evidence="12" id="KW-1185">Reference proteome</keyword>
<comment type="catalytic activity">
    <reaction evidence="7">
        <text>L-threonyl-[protein] + ATP = O-phospho-L-threonyl-[protein] + ADP + H(+)</text>
        <dbReference type="Rhea" id="RHEA:46608"/>
        <dbReference type="Rhea" id="RHEA-COMP:11060"/>
        <dbReference type="Rhea" id="RHEA-COMP:11605"/>
        <dbReference type="ChEBI" id="CHEBI:15378"/>
        <dbReference type="ChEBI" id="CHEBI:30013"/>
        <dbReference type="ChEBI" id="CHEBI:30616"/>
        <dbReference type="ChEBI" id="CHEBI:61977"/>
        <dbReference type="ChEBI" id="CHEBI:456216"/>
        <dbReference type="EC" id="2.7.11.1"/>
    </reaction>
</comment>
<feature type="domain" description="Protein kinase" evidence="10">
    <location>
        <begin position="346"/>
        <end position="808"/>
    </location>
</feature>
<feature type="compositionally biased region" description="Basic residues" evidence="9">
    <location>
        <begin position="170"/>
        <end position="179"/>
    </location>
</feature>
<dbReference type="InterPro" id="IPR000719">
    <property type="entry name" value="Prot_kinase_dom"/>
</dbReference>
<reference evidence="11 12" key="1">
    <citation type="submission" date="2020-11" db="EMBL/GenBank/DDBJ databases">
        <title>Kefir isolates.</title>
        <authorList>
            <person name="Marcisauskas S."/>
            <person name="Kim Y."/>
            <person name="Blasche S."/>
        </authorList>
    </citation>
    <scope>NUCLEOTIDE SEQUENCE [LARGE SCALE GENOMIC DNA]</scope>
    <source>
        <strain evidence="11 12">KR</strain>
    </source>
</reference>
<dbReference type="AlphaFoldDB" id="A0A9P6W7C7"/>
<evidence type="ECO:0000259" key="10">
    <source>
        <dbReference type="PROSITE" id="PS50011"/>
    </source>
</evidence>
<evidence type="ECO:0000313" key="12">
    <source>
        <dbReference type="Proteomes" id="UP000777482"/>
    </source>
</evidence>
<feature type="region of interest" description="Disordered" evidence="9">
    <location>
        <begin position="690"/>
        <end position="710"/>
    </location>
</feature>
<sequence>MPVLGASTRHYRAYGKRTTNVVNKRASLGEPAWAIESDSDDSDSDDSRPARPATTLAKQRPEKSAPVVVADVVQKQALSKPKQNSKTAATAAAAEQAKENLVVTSARPPAKATNKPDKSALQSPRRRAPLGPKRTVQKQQQLADPHPACHDEPGEPDSSTDSSSPVIAAPKRRTARKRVVVVESASDSSVSFATPPGTPSPVVSDLSFESSSSSIQADSSLSSSTPASLVQEPAKVVFADESAAERVPEKDVDESSSAARDDFATRRRSRRSTAAATTTSSSSSSSTNSTSRRRLPSPSVHPVPTELGPLLPHLLSPTIYNFTSFVSAPLAPLASVSTATRRSASAAWWTKIGEASYSEVFATAAEEEDGGGRGRDEVVVVKVIPIADPRPPRGGGASTTSCTAGEEELPFLSDWSAIQREIVTSRALGGQDTAVPGFVRFKGAFLVQGSYPEELLASWDDYKEKQSPPSDEQIRPHVFTSTQLYALILLENAGTDLEAYKLKTWREAASVFAQAADALGRAERACGFEVRPVILLIPLISQTLAYLVRLQHRDLHWGNLLLQPACHTRRANPRLSDTELANEATSAIRSLNLVSSTVPLSPALSGINATLIDFTLSRCTVDAEGEVVFDPFKDGEIFEGTGDEQFDVYRRMREVVETEGGEWAAAHPRTNVLWLHYLVRKLLLAKRLKPPPAPATISPAPDSPRAVPSPRKLTFARRHTLAGASAGPFSPPPPAHRRPRTQPGTMLPGGRKAVLLEREHETERRAYAWLKTVADELDRLVEQVWRLDGRLKRGKASTSTASSKHARRAQNVDFSGVTCASDLAEVLFSA</sequence>
<dbReference type="PROSITE" id="PS50011">
    <property type="entry name" value="PROTEIN_KINASE_DOM"/>
    <property type="match status" value="1"/>
</dbReference>
<evidence type="ECO:0000256" key="8">
    <source>
        <dbReference type="ARBA" id="ARBA00048679"/>
    </source>
</evidence>
<evidence type="ECO:0000256" key="1">
    <source>
        <dbReference type="ARBA" id="ARBA00012513"/>
    </source>
</evidence>
<evidence type="ECO:0000256" key="3">
    <source>
        <dbReference type="ARBA" id="ARBA00022679"/>
    </source>
</evidence>
<evidence type="ECO:0000256" key="6">
    <source>
        <dbReference type="ARBA" id="ARBA00022840"/>
    </source>
</evidence>
<feature type="compositionally biased region" description="Low complexity" evidence="9">
    <location>
        <begin position="86"/>
        <end position="95"/>
    </location>
</feature>
<feature type="compositionally biased region" description="Low complexity" evidence="9">
    <location>
        <begin position="272"/>
        <end position="290"/>
    </location>
</feature>
<evidence type="ECO:0000256" key="9">
    <source>
        <dbReference type="SAM" id="MobiDB-lite"/>
    </source>
</evidence>
<accession>A0A9P6W7C7</accession>
<comment type="catalytic activity">
    <reaction evidence="8">
        <text>L-seryl-[protein] + ATP = O-phospho-L-seryl-[protein] + ADP + H(+)</text>
        <dbReference type="Rhea" id="RHEA:17989"/>
        <dbReference type="Rhea" id="RHEA-COMP:9863"/>
        <dbReference type="Rhea" id="RHEA-COMP:11604"/>
        <dbReference type="ChEBI" id="CHEBI:15378"/>
        <dbReference type="ChEBI" id="CHEBI:29999"/>
        <dbReference type="ChEBI" id="CHEBI:30616"/>
        <dbReference type="ChEBI" id="CHEBI:83421"/>
        <dbReference type="ChEBI" id="CHEBI:456216"/>
        <dbReference type="EC" id="2.7.11.1"/>
    </reaction>
</comment>